<proteinExistence type="predicted"/>
<dbReference type="SUPFAM" id="SSF50965">
    <property type="entry name" value="Galactose oxidase, central domain"/>
    <property type="match status" value="2"/>
</dbReference>
<dbReference type="PANTHER" id="PTHR36220:SF1">
    <property type="entry name" value="GAMMA TUBULIN COMPLEX COMPONENT C-TERMINAL DOMAIN-CONTAINING PROTEIN"/>
    <property type="match status" value="1"/>
</dbReference>
<dbReference type="InterPro" id="IPR013519">
    <property type="entry name" value="Int_alpha_beta-p"/>
</dbReference>
<dbReference type="Pfam" id="PF18962">
    <property type="entry name" value="Por_Secre_tail"/>
    <property type="match status" value="1"/>
</dbReference>
<dbReference type="SMART" id="SM00191">
    <property type="entry name" value="Int_alpha"/>
    <property type="match status" value="2"/>
</dbReference>
<dbReference type="NCBIfam" id="TIGR04183">
    <property type="entry name" value="Por_Secre_tail"/>
    <property type="match status" value="1"/>
</dbReference>
<dbReference type="Gene3D" id="2.120.10.80">
    <property type="entry name" value="Kelch-type beta propeller"/>
    <property type="match status" value="1"/>
</dbReference>
<evidence type="ECO:0000313" key="5">
    <source>
        <dbReference type="Proteomes" id="UP001257277"/>
    </source>
</evidence>
<dbReference type="PROSITE" id="PS51470">
    <property type="entry name" value="FG_GAP"/>
    <property type="match status" value="1"/>
</dbReference>
<feature type="signal peptide" evidence="2">
    <location>
        <begin position="1"/>
        <end position="27"/>
    </location>
</feature>
<organism evidence="4 5">
    <name type="scientific">Asprobacillus argus</name>
    <dbReference type="NCBI Taxonomy" id="3076534"/>
    <lineage>
        <taxon>Bacteria</taxon>
        <taxon>Pseudomonadati</taxon>
        <taxon>Bacteroidota</taxon>
        <taxon>Flavobacteriia</taxon>
        <taxon>Flavobacteriales</taxon>
        <taxon>Flavobacteriaceae</taxon>
        <taxon>Asprobacillus</taxon>
    </lineage>
</organism>
<dbReference type="Proteomes" id="UP001257277">
    <property type="component" value="Unassembled WGS sequence"/>
</dbReference>
<feature type="domain" description="Secretion system C-terminal sorting" evidence="3">
    <location>
        <begin position="433"/>
        <end position="500"/>
    </location>
</feature>
<keyword evidence="1 2" id="KW-0732">Signal</keyword>
<sequence>MKHLQNFSLKKRALLFLALFASIAINAQSWNQIGSKIEGDHQADQMGFYVSSNASGTIFASSSTGNDANANNSGQVRVYEYQSGDWLQKGQDILGDQAEDLFGFSLDLNDDGTILAIGAPSNSDGHGYVRVFEYQGGNWTQIGATISGENLGDQMGYSVSLNGDGTILAVGANQHNNGTERVGQVKVFQFQSSVWNSLGNTVFGENAGDILGTSLSLNKSGNRFVSGGTSSNTSFSNAGHVKVFELVGATWELVGSPFYGQSSAEGLGYSVSFNDAGTIVAMSALGNDDVFDFAGRVSIYEFDGLDWVQIGSTIYGTHALEFTGDSISLNHDGNIIAIGGSSNSIVGPFAGFTRVFQNQSGTWVQIGGSILAESFGDACGSSVSFNAVGDQVVIGSASGYNSGDESGHTRVFEIDLSSLSVPDENITAQSVSLFPNPSADVILIDSSMDIESVKIYDISGRLFLKQQLDENMHIRISELPRGVYFVQLTTKSKSVVTKKLLKR</sequence>
<feature type="chain" id="PRO_5045097803" evidence="2">
    <location>
        <begin position="28"/>
        <end position="503"/>
    </location>
</feature>
<evidence type="ECO:0000259" key="3">
    <source>
        <dbReference type="Pfam" id="PF18962"/>
    </source>
</evidence>
<reference evidence="4 5" key="1">
    <citation type="submission" date="2023-09" db="EMBL/GenBank/DDBJ databases">
        <title>Novel taxa isolated from Blanes Bay.</title>
        <authorList>
            <person name="Rey-Velasco X."/>
            <person name="Lucena T."/>
        </authorList>
    </citation>
    <scope>NUCLEOTIDE SEQUENCE [LARGE SCALE GENOMIC DNA]</scope>
    <source>
        <strain evidence="4 5">S356</strain>
    </source>
</reference>
<gene>
    <name evidence="4" type="ORF">RQM59_03120</name>
</gene>
<dbReference type="EMBL" id="JAVTTO010000001">
    <property type="protein sequence ID" value="MDT7831353.1"/>
    <property type="molecule type" value="Genomic_DNA"/>
</dbReference>
<protein>
    <submittedName>
        <fullName evidence="4">T9SS type A sorting domain-containing protein</fullName>
    </submittedName>
</protein>
<evidence type="ECO:0000313" key="4">
    <source>
        <dbReference type="EMBL" id="MDT7831353.1"/>
    </source>
</evidence>
<dbReference type="InterPro" id="IPR015915">
    <property type="entry name" value="Kelch-typ_b-propeller"/>
</dbReference>
<evidence type="ECO:0000256" key="1">
    <source>
        <dbReference type="ARBA" id="ARBA00022729"/>
    </source>
</evidence>
<accession>A0ABU3LDR6</accession>
<evidence type="ECO:0000256" key="2">
    <source>
        <dbReference type="SAM" id="SignalP"/>
    </source>
</evidence>
<comment type="caution">
    <text evidence="4">The sequence shown here is derived from an EMBL/GenBank/DDBJ whole genome shotgun (WGS) entry which is preliminary data.</text>
</comment>
<dbReference type="InterPro" id="IPR011043">
    <property type="entry name" value="Gal_Oxase/kelch_b-propeller"/>
</dbReference>
<dbReference type="PANTHER" id="PTHR36220">
    <property type="entry name" value="UNNAMED PRODUCT"/>
    <property type="match status" value="1"/>
</dbReference>
<dbReference type="InterPro" id="IPR026444">
    <property type="entry name" value="Secre_tail"/>
</dbReference>
<dbReference type="RefSeq" id="WP_349240600.1">
    <property type="nucleotide sequence ID" value="NZ_JAVTTO010000001.1"/>
</dbReference>
<name>A0ABU3LDR6_9FLAO</name>
<keyword evidence="5" id="KW-1185">Reference proteome</keyword>